<feature type="binding site" evidence="8">
    <location>
        <position position="227"/>
    </location>
    <ligand>
        <name>ATP</name>
        <dbReference type="ChEBI" id="CHEBI:30616"/>
    </ligand>
</feature>
<evidence type="ECO:0000256" key="1">
    <source>
        <dbReference type="ARBA" id="ARBA00006303"/>
    </source>
</evidence>
<feature type="site" description="Important for tRNA non-discrimination" evidence="8">
    <location>
        <position position="30"/>
    </location>
</feature>
<keyword evidence="3 8" id="KW-0436">Ligase</keyword>
<keyword evidence="5 8" id="KW-0067">ATP-binding</keyword>
<dbReference type="NCBIfam" id="NF001750">
    <property type="entry name" value="PRK00476.1"/>
    <property type="match status" value="1"/>
</dbReference>
<keyword evidence="11" id="KW-1185">Reference proteome</keyword>
<dbReference type="InterPro" id="IPR012340">
    <property type="entry name" value="NA-bd_OB-fold"/>
</dbReference>
<feature type="region of interest" description="Aspartate" evidence="8">
    <location>
        <begin position="196"/>
        <end position="199"/>
    </location>
</feature>
<feature type="binding site" evidence="8">
    <location>
        <position position="172"/>
    </location>
    <ligand>
        <name>L-aspartate</name>
        <dbReference type="ChEBI" id="CHEBI:29991"/>
    </ligand>
</feature>
<keyword evidence="6 8" id="KW-0648">Protein biosynthesis</keyword>
<evidence type="ECO:0000256" key="6">
    <source>
        <dbReference type="ARBA" id="ARBA00022917"/>
    </source>
</evidence>
<dbReference type="RefSeq" id="WP_003028815.1">
    <property type="nucleotide sequence ID" value="NZ_UHHS01000001.1"/>
</dbReference>
<dbReference type="GO" id="GO:0005737">
    <property type="term" value="C:cytoplasm"/>
    <property type="evidence" value="ECO:0007669"/>
    <property type="project" value="UniProtKB-SubCell"/>
</dbReference>
<dbReference type="EC" id="6.1.1.23" evidence="8"/>
<dbReference type="InterPro" id="IPR006195">
    <property type="entry name" value="aa-tRNA-synth_II"/>
</dbReference>
<accession>A0ABD7NFQ4</accession>
<dbReference type="InterPro" id="IPR004364">
    <property type="entry name" value="Aa-tRNA-synt_II"/>
</dbReference>
<feature type="domain" description="Aminoacyl-transfer RNA synthetases class-II family profile" evidence="9">
    <location>
        <begin position="139"/>
        <end position="557"/>
    </location>
</feature>
<dbReference type="CDD" id="cd04317">
    <property type="entry name" value="EcAspRS_like_N"/>
    <property type="match status" value="1"/>
</dbReference>
<dbReference type="GO" id="GO:0005524">
    <property type="term" value="F:ATP binding"/>
    <property type="evidence" value="ECO:0007669"/>
    <property type="project" value="UniProtKB-UniRule"/>
</dbReference>
<comment type="caution">
    <text evidence="8">Lacks conserved residue(s) required for the propagation of feature annotation.</text>
</comment>
<dbReference type="GO" id="GO:0050560">
    <property type="term" value="F:aspartate-tRNA(Asn) ligase activity"/>
    <property type="evidence" value="ECO:0007669"/>
    <property type="project" value="UniProtKB-EC"/>
</dbReference>
<dbReference type="Pfam" id="PF02938">
    <property type="entry name" value="GAD"/>
    <property type="match status" value="1"/>
</dbReference>
<dbReference type="InterPro" id="IPR047089">
    <property type="entry name" value="Asp-tRNA-ligase_1_N"/>
</dbReference>
<protein>
    <recommendedName>
        <fullName evidence="8">Aspartate--tRNA(Asp/Asn) ligase</fullName>
        <ecNumber evidence="8">6.1.1.23</ecNumber>
    </recommendedName>
    <alternativeName>
        <fullName evidence="8">Aspartyl-tRNA synthetase</fullName>
        <shortName evidence="8">AspRS</shortName>
    </alternativeName>
    <alternativeName>
        <fullName evidence="8">Non-discriminating aspartyl-tRNA synthetase</fullName>
        <shortName evidence="8">ND-AspRS</shortName>
    </alternativeName>
</protein>
<dbReference type="EMBL" id="UHHS01000001">
    <property type="protein sequence ID" value="SUO78617.1"/>
    <property type="molecule type" value="Genomic_DNA"/>
</dbReference>
<comment type="catalytic activity">
    <reaction evidence="8">
        <text>tRNA(Asx) + L-aspartate + ATP = L-aspartyl-tRNA(Asx) + AMP + diphosphate</text>
        <dbReference type="Rhea" id="RHEA:18349"/>
        <dbReference type="Rhea" id="RHEA-COMP:9710"/>
        <dbReference type="Rhea" id="RHEA-COMP:9711"/>
        <dbReference type="ChEBI" id="CHEBI:29991"/>
        <dbReference type="ChEBI" id="CHEBI:30616"/>
        <dbReference type="ChEBI" id="CHEBI:33019"/>
        <dbReference type="ChEBI" id="CHEBI:78442"/>
        <dbReference type="ChEBI" id="CHEBI:78516"/>
        <dbReference type="ChEBI" id="CHEBI:456215"/>
        <dbReference type="EC" id="6.1.1.23"/>
    </reaction>
</comment>
<dbReference type="InterPro" id="IPR045864">
    <property type="entry name" value="aa-tRNA-synth_II/BPL/LPL"/>
</dbReference>
<name>A0ABD7NFQ4_9STRE</name>
<dbReference type="SUPFAM" id="SSF55261">
    <property type="entry name" value="GAD domain-like"/>
    <property type="match status" value="1"/>
</dbReference>
<dbReference type="InterPro" id="IPR004365">
    <property type="entry name" value="NA-bd_OB_tRNA"/>
</dbReference>
<dbReference type="InterPro" id="IPR004524">
    <property type="entry name" value="Asp-tRNA-ligase_1"/>
</dbReference>
<dbReference type="PANTHER" id="PTHR22594">
    <property type="entry name" value="ASPARTYL/LYSYL-TRNA SYNTHETASE"/>
    <property type="match status" value="1"/>
</dbReference>
<dbReference type="InterPro" id="IPR002312">
    <property type="entry name" value="Asp/Asn-tRNA-synth_IIb"/>
</dbReference>
<evidence type="ECO:0000256" key="5">
    <source>
        <dbReference type="ARBA" id="ARBA00022840"/>
    </source>
</evidence>
<dbReference type="GO" id="GO:0016740">
    <property type="term" value="F:transferase activity"/>
    <property type="evidence" value="ECO:0007669"/>
    <property type="project" value="UniProtKB-ARBA"/>
</dbReference>
<feature type="binding site" evidence="8">
    <location>
        <position position="218"/>
    </location>
    <ligand>
        <name>L-aspartate</name>
        <dbReference type="ChEBI" id="CHEBI:29991"/>
    </ligand>
</feature>
<dbReference type="PANTHER" id="PTHR22594:SF5">
    <property type="entry name" value="ASPARTATE--TRNA LIGASE, MITOCHONDRIAL"/>
    <property type="match status" value="1"/>
</dbReference>
<dbReference type="Gene3D" id="3.30.1360.30">
    <property type="entry name" value="GAD-like domain"/>
    <property type="match status" value="1"/>
</dbReference>
<evidence type="ECO:0000256" key="8">
    <source>
        <dbReference type="HAMAP-Rule" id="MF_00044"/>
    </source>
</evidence>
<dbReference type="GO" id="GO:0004815">
    <property type="term" value="F:aspartate-tRNA ligase activity"/>
    <property type="evidence" value="ECO:0007669"/>
    <property type="project" value="UniProtKB-UniRule"/>
</dbReference>
<dbReference type="NCBIfam" id="TIGR00459">
    <property type="entry name" value="aspS_bact"/>
    <property type="match status" value="1"/>
</dbReference>
<gene>
    <name evidence="10" type="primary">aspS1</name>
    <name evidence="8" type="synonym">aspS</name>
    <name evidence="10" type="ORF">NCTC1080_01550</name>
</gene>
<evidence type="ECO:0000313" key="11">
    <source>
        <dbReference type="Proteomes" id="UP000254098"/>
    </source>
</evidence>
<dbReference type="PRINTS" id="PR01042">
    <property type="entry name" value="TRNASYNTHASP"/>
</dbReference>
<dbReference type="HAMAP" id="MF_00044">
    <property type="entry name" value="Asp_tRNA_synth_type1"/>
    <property type="match status" value="1"/>
</dbReference>
<comment type="caution">
    <text evidence="10">The sequence shown here is derived from an EMBL/GenBank/DDBJ whole genome shotgun (WGS) entry which is preliminary data.</text>
</comment>
<dbReference type="InterPro" id="IPR047090">
    <property type="entry name" value="AspRS_core"/>
</dbReference>
<feature type="binding site" evidence="8">
    <location>
        <begin position="218"/>
        <end position="220"/>
    </location>
    <ligand>
        <name>ATP</name>
        <dbReference type="ChEBI" id="CHEBI:30616"/>
    </ligand>
</feature>
<dbReference type="Proteomes" id="UP000254098">
    <property type="component" value="Unassembled WGS sequence"/>
</dbReference>
<dbReference type="InterPro" id="IPR029351">
    <property type="entry name" value="GAD_dom"/>
</dbReference>
<feature type="binding site" evidence="8">
    <location>
        <position position="476"/>
    </location>
    <ligand>
        <name>ATP</name>
        <dbReference type="ChEBI" id="CHEBI:30616"/>
    </ligand>
</feature>
<evidence type="ECO:0000259" key="9">
    <source>
        <dbReference type="PROSITE" id="PS50862"/>
    </source>
</evidence>
<sequence>MKEVFIGNYGLEQVGQKMTATGWVANIRNHGKLAFIELRDREGLLQVFVAGDSPAFAEIDHLHKEDVIAVTGEVVERESRFVNKAIKSGQVELRAEAIQILSNSKPLPFEVDQHAHTGEELRQKYRYLDLRRSKMTENLKLRHQVTSTIRDYLNGKDFLEVETPYLTKSTPEGARDFLVPSRVFKNQFYALPQSPQMLKQLLMGAGLERYYQVVRCFRDEDLRGDRQPEFTQVDMEMSFASEKDIRMLVEEMLKAVVKKTHGLELTEAFPTISYEEAMNRFGTDKPDTRFGLELKNLTALCQDNSSLLLKQAFARHEELWGICVPDAADSFTKKQLSHFYQEMKEFGASRFASLKVEAGELQGDLASTFEAEAAAFLDRLEAQDGDLLLLVIAKKRQAQEALGHLRLEIAKQLDLIDQSQLNFLWVLDWPLLEWNEEQGRYQAMHHPFTQGIFENEKEDLASIKSHAYDIVLNGYEIGGGSLRIHDRKSQEAMFELLGMEKEDYERDFGFFLEALEYGFPPHGGLALGLDRLVMILVGEENIRQVIAFPKNGTGFDPMLESPSQVDASQVKELHLELKN</sequence>
<dbReference type="SUPFAM" id="SSF50249">
    <property type="entry name" value="Nucleic acid-binding proteins"/>
    <property type="match status" value="1"/>
</dbReference>
<keyword evidence="4 8" id="KW-0547">Nucleotide-binding</keyword>
<dbReference type="CDD" id="cd00777">
    <property type="entry name" value="AspRS_core"/>
    <property type="match status" value="1"/>
</dbReference>
<dbReference type="GO" id="GO:0140096">
    <property type="term" value="F:catalytic activity, acting on a protein"/>
    <property type="evidence" value="ECO:0007669"/>
    <property type="project" value="UniProtKB-ARBA"/>
</dbReference>
<proteinExistence type="inferred from homology"/>
<dbReference type="PROSITE" id="PS50862">
    <property type="entry name" value="AA_TRNA_LIGASE_II"/>
    <property type="match status" value="1"/>
</dbReference>
<feature type="binding site" evidence="8">
    <location>
        <position position="483"/>
    </location>
    <ligand>
        <name>L-aspartate</name>
        <dbReference type="ChEBI" id="CHEBI:29991"/>
    </ligand>
</feature>
<dbReference type="AlphaFoldDB" id="A0ABD7NFQ4"/>
<comment type="subcellular location">
    <subcellularLocation>
        <location evidence="8">Cytoplasm</location>
    </subcellularLocation>
</comment>
<comment type="similarity">
    <text evidence="1 8">Belongs to the class-II aminoacyl-tRNA synthetase family. Type 1 subfamily.</text>
</comment>
<dbReference type="Pfam" id="PF00152">
    <property type="entry name" value="tRNA-synt_2"/>
    <property type="match status" value="1"/>
</dbReference>
<dbReference type="SUPFAM" id="SSF55681">
    <property type="entry name" value="Class II aaRS and biotin synthetases"/>
    <property type="match status" value="1"/>
</dbReference>
<dbReference type="Gene3D" id="3.30.930.10">
    <property type="entry name" value="Bira Bifunctional Protein, Domain 2"/>
    <property type="match status" value="1"/>
</dbReference>
<feature type="binding site" evidence="8">
    <location>
        <position position="445"/>
    </location>
    <ligand>
        <name>L-aspartate</name>
        <dbReference type="ChEBI" id="CHEBI:29991"/>
    </ligand>
</feature>
<keyword evidence="2 8" id="KW-0963">Cytoplasm</keyword>
<evidence type="ECO:0000256" key="7">
    <source>
        <dbReference type="ARBA" id="ARBA00023146"/>
    </source>
</evidence>
<dbReference type="Pfam" id="PF01336">
    <property type="entry name" value="tRNA_anti-codon"/>
    <property type="match status" value="1"/>
</dbReference>
<evidence type="ECO:0000256" key="3">
    <source>
        <dbReference type="ARBA" id="ARBA00022598"/>
    </source>
</evidence>
<evidence type="ECO:0000313" key="10">
    <source>
        <dbReference type="EMBL" id="SUO78617.1"/>
    </source>
</evidence>
<reference evidence="10 11" key="1">
    <citation type="submission" date="2018-06" db="EMBL/GenBank/DDBJ databases">
        <authorList>
            <consortium name="Pathogen Informatics"/>
            <person name="Doyle S."/>
        </authorList>
    </citation>
    <scope>NUCLEOTIDE SEQUENCE [LARGE SCALE GENOMIC DNA]</scope>
    <source>
        <strain evidence="10 11">NCTC1080</strain>
    </source>
</reference>
<dbReference type="Gene3D" id="2.40.50.140">
    <property type="entry name" value="Nucleic acid-binding proteins"/>
    <property type="match status" value="1"/>
</dbReference>
<comment type="subunit">
    <text evidence="8">Homodimer.</text>
</comment>
<evidence type="ECO:0000256" key="2">
    <source>
        <dbReference type="ARBA" id="ARBA00022490"/>
    </source>
</evidence>
<feature type="binding site" evidence="8">
    <location>
        <begin position="528"/>
        <end position="531"/>
    </location>
    <ligand>
        <name>ATP</name>
        <dbReference type="ChEBI" id="CHEBI:30616"/>
    </ligand>
</feature>
<evidence type="ECO:0000256" key="4">
    <source>
        <dbReference type="ARBA" id="ARBA00022741"/>
    </source>
</evidence>
<keyword evidence="7 8" id="KW-0030">Aminoacyl-tRNA synthetase</keyword>
<dbReference type="InterPro" id="IPR004115">
    <property type="entry name" value="GAD-like_sf"/>
</dbReference>
<organism evidence="10 11">
    <name type="scientific">Streptococcus viridans</name>
    <dbReference type="NCBI Taxonomy" id="78535"/>
    <lineage>
        <taxon>Bacteria</taxon>
        <taxon>Bacillati</taxon>
        <taxon>Bacillota</taxon>
        <taxon>Bacilli</taxon>
        <taxon>Lactobacillales</taxon>
        <taxon>Streptococcaceae</taxon>
        <taxon>Streptococcus</taxon>
    </lineage>
</organism>
<dbReference type="GO" id="GO:0006422">
    <property type="term" value="P:aspartyl-tRNA aminoacylation"/>
    <property type="evidence" value="ECO:0007669"/>
    <property type="project" value="UniProtKB-UniRule"/>
</dbReference>
<comment type="function">
    <text evidence="8">Aspartyl-tRNA synthetase with relaxed tRNA specificity since it is able to aspartylate not only its cognate tRNA(Asp) but also tRNA(Asn). Reaction proceeds in two steps: L-aspartate is first activated by ATP to form Asp-AMP and then transferred to the acceptor end of tRNA(Asp/Asn).</text>
</comment>